<feature type="transmembrane region" description="Helical" evidence="2">
    <location>
        <begin position="534"/>
        <end position="556"/>
    </location>
</feature>
<name>A0A445GGS1_GLYSO</name>
<dbReference type="EMBL" id="QZWG01000016">
    <property type="protein sequence ID" value="RZB60429.1"/>
    <property type="molecule type" value="Genomic_DNA"/>
</dbReference>
<comment type="caution">
    <text evidence="3">The sequence shown here is derived from an EMBL/GenBank/DDBJ whole genome shotgun (WGS) entry which is preliminary data.</text>
</comment>
<evidence type="ECO:0000256" key="1">
    <source>
        <dbReference type="SAM" id="MobiDB-lite"/>
    </source>
</evidence>
<dbReference type="Proteomes" id="UP000289340">
    <property type="component" value="Chromosome 16"/>
</dbReference>
<gene>
    <name evidence="3" type="ORF">D0Y65_043276</name>
</gene>
<keyword evidence="2" id="KW-1133">Transmembrane helix</keyword>
<dbReference type="AlphaFoldDB" id="A0A445GGS1"/>
<dbReference type="PANTHER" id="PTHR37891:SF1">
    <property type="entry name" value="OS06G0113900 PROTEIN"/>
    <property type="match status" value="1"/>
</dbReference>
<feature type="region of interest" description="Disordered" evidence="1">
    <location>
        <begin position="86"/>
        <end position="111"/>
    </location>
</feature>
<feature type="transmembrane region" description="Helical" evidence="2">
    <location>
        <begin position="497"/>
        <end position="522"/>
    </location>
</feature>
<feature type="transmembrane region" description="Helical" evidence="2">
    <location>
        <begin position="441"/>
        <end position="458"/>
    </location>
</feature>
<feature type="compositionally biased region" description="Polar residues" evidence="1">
    <location>
        <begin position="92"/>
        <end position="111"/>
    </location>
</feature>
<evidence type="ECO:0000313" key="4">
    <source>
        <dbReference type="Proteomes" id="UP000289340"/>
    </source>
</evidence>
<dbReference type="InterPro" id="IPR036259">
    <property type="entry name" value="MFS_trans_sf"/>
</dbReference>
<feature type="transmembrane region" description="Helical" evidence="2">
    <location>
        <begin position="140"/>
        <end position="162"/>
    </location>
</feature>
<feature type="transmembrane region" description="Helical" evidence="2">
    <location>
        <begin position="268"/>
        <end position="285"/>
    </location>
</feature>
<keyword evidence="2" id="KW-0472">Membrane</keyword>
<protein>
    <submittedName>
        <fullName evidence="3">Uncharacterized protein</fullName>
    </submittedName>
</protein>
<feature type="transmembrane region" description="Helical" evidence="2">
    <location>
        <begin position="470"/>
        <end position="491"/>
    </location>
</feature>
<feature type="transmembrane region" description="Helical" evidence="2">
    <location>
        <begin position="243"/>
        <end position="262"/>
    </location>
</feature>
<feature type="transmembrane region" description="Helical" evidence="2">
    <location>
        <begin position="216"/>
        <end position="236"/>
    </location>
</feature>
<keyword evidence="2" id="KW-0812">Transmembrane</keyword>
<feature type="region of interest" description="Disordered" evidence="1">
    <location>
        <begin position="592"/>
        <end position="613"/>
    </location>
</feature>
<feature type="transmembrane region" description="Helical" evidence="2">
    <location>
        <begin position="562"/>
        <end position="581"/>
    </location>
</feature>
<dbReference type="Gramene" id="XM_028350891.1">
    <property type="protein sequence ID" value="XP_028206692.1"/>
    <property type="gene ID" value="LOC114390194"/>
</dbReference>
<feature type="transmembrane region" description="Helical" evidence="2">
    <location>
        <begin position="354"/>
        <end position="375"/>
    </location>
</feature>
<accession>A0A445GGS1</accession>
<feature type="transmembrane region" description="Helical" evidence="2">
    <location>
        <begin position="320"/>
        <end position="342"/>
    </location>
</feature>
<proteinExistence type="predicted"/>
<dbReference type="SUPFAM" id="SSF103473">
    <property type="entry name" value="MFS general substrate transporter"/>
    <property type="match status" value="1"/>
</dbReference>
<feature type="compositionally biased region" description="Basic and acidic residues" evidence="1">
    <location>
        <begin position="592"/>
        <end position="602"/>
    </location>
</feature>
<evidence type="ECO:0000256" key="2">
    <source>
        <dbReference type="SAM" id="Phobius"/>
    </source>
</evidence>
<reference evidence="3 4" key="1">
    <citation type="submission" date="2018-09" db="EMBL/GenBank/DDBJ databases">
        <title>A high-quality reference genome of wild soybean provides a powerful tool to mine soybean genomes.</title>
        <authorList>
            <person name="Xie M."/>
            <person name="Chung C.Y.L."/>
            <person name="Li M.-W."/>
            <person name="Wong F.-L."/>
            <person name="Chan T.-F."/>
            <person name="Lam H.-M."/>
        </authorList>
    </citation>
    <scope>NUCLEOTIDE SEQUENCE [LARGE SCALE GENOMIC DNA]</scope>
    <source>
        <strain evidence="4">cv. W05</strain>
        <tissue evidence="3">Hypocotyl of etiolated seedlings</tissue>
    </source>
</reference>
<organism evidence="3 4">
    <name type="scientific">Glycine soja</name>
    <name type="common">Wild soybean</name>
    <dbReference type="NCBI Taxonomy" id="3848"/>
    <lineage>
        <taxon>Eukaryota</taxon>
        <taxon>Viridiplantae</taxon>
        <taxon>Streptophyta</taxon>
        <taxon>Embryophyta</taxon>
        <taxon>Tracheophyta</taxon>
        <taxon>Spermatophyta</taxon>
        <taxon>Magnoliopsida</taxon>
        <taxon>eudicotyledons</taxon>
        <taxon>Gunneridae</taxon>
        <taxon>Pentapetalae</taxon>
        <taxon>rosids</taxon>
        <taxon>fabids</taxon>
        <taxon>Fabales</taxon>
        <taxon>Fabaceae</taxon>
        <taxon>Papilionoideae</taxon>
        <taxon>50 kb inversion clade</taxon>
        <taxon>NPAAA clade</taxon>
        <taxon>indigoferoid/millettioid clade</taxon>
        <taxon>Phaseoleae</taxon>
        <taxon>Glycine</taxon>
        <taxon>Glycine subgen. Soja</taxon>
    </lineage>
</organism>
<dbReference type="PANTHER" id="PTHR37891">
    <property type="entry name" value="OS06G0113900 PROTEIN"/>
    <property type="match status" value="1"/>
</dbReference>
<sequence length="613" mass="66721">MPQQTKRRISREYKGQKNYSNIYTITQQAAFSPSKVSLTSCVSLFTPNTFYVTILKTPSSIALSQLSHTSLFSVLSSIMKEVSAEGGGGLGQASSSVPAPQNGNSMQPSSMKISKSGEVYSYDYEETGDEPSRFEVWGWYLYEFCSYFVQTVLIPVVLPLMISQLQNLPMDPVRVWFKSHQGRACAAKEIDLYSTLTNRTITISGSTFSSLEWTSIAWGGGLTLAAPILAFISFHINGHFQTLITAIATGVGVFFCLPVGLFKTTKIFIPYIAAIVAAITVASATHTHHLGLMARACLGPGQTLKKLTLFSTKQGVSSWLSLYATVAGCLGAAIVSSFTYHMLRDPKDSEHQFISLWIVSIFCGLVWLVGALHAFTAENRTSSSVPNVLSSRFNLFSVFKYPYAIGGLVAILLSSFATMSIFTGGVLYIVGQLCIKPVHLLYFWLTYFLFPLASLPLLQPLQHLIKANAVKMKILGFFLSLISSGFGFYFWNNHWKWGHLLVFGAIQGTASGLVHTFGRVLVLDSAPSGEEGAFSVWYSWLRGVGLCGGFTVGSVVPGKVKTSFGAAFCSAIVGIVVLLFGKENDFGGAVREGHETRSRDHPGALNSKESFSV</sequence>
<feature type="transmembrane region" description="Helical" evidence="2">
    <location>
        <begin position="401"/>
        <end position="429"/>
    </location>
</feature>
<evidence type="ECO:0000313" key="3">
    <source>
        <dbReference type="EMBL" id="RZB60429.1"/>
    </source>
</evidence>
<keyword evidence="4" id="KW-1185">Reference proteome</keyword>